<dbReference type="GO" id="GO:0004197">
    <property type="term" value="F:cysteine-type endopeptidase activity"/>
    <property type="evidence" value="ECO:0007669"/>
    <property type="project" value="InterPro"/>
</dbReference>
<dbReference type="EC" id="3.4.22.49" evidence="2"/>
<accession>A0A8J2RNV3</accession>
<dbReference type="AlphaFoldDB" id="A0A8J2RNV3"/>
<dbReference type="GO" id="GO:0005737">
    <property type="term" value="C:cytoplasm"/>
    <property type="evidence" value="ECO:0007669"/>
    <property type="project" value="TreeGrafter"/>
</dbReference>
<evidence type="ECO:0000256" key="1">
    <source>
        <dbReference type="ARBA" id="ARBA00000451"/>
    </source>
</evidence>
<dbReference type="GO" id="GO:0072686">
    <property type="term" value="C:mitotic spindle"/>
    <property type="evidence" value="ECO:0007669"/>
    <property type="project" value="TreeGrafter"/>
</dbReference>
<dbReference type="GO" id="GO:0005634">
    <property type="term" value="C:nucleus"/>
    <property type="evidence" value="ECO:0007669"/>
    <property type="project" value="InterPro"/>
</dbReference>
<dbReference type="PROSITE" id="PS51700">
    <property type="entry name" value="SEPARIN"/>
    <property type="match status" value="1"/>
</dbReference>
<dbReference type="Proteomes" id="UP000789390">
    <property type="component" value="Unassembled WGS sequence"/>
</dbReference>
<reference evidence="6" key="1">
    <citation type="submission" date="2021-11" db="EMBL/GenBank/DDBJ databases">
        <authorList>
            <person name="Schell T."/>
        </authorList>
    </citation>
    <scope>NUCLEOTIDE SEQUENCE</scope>
    <source>
        <strain evidence="6">M5</strain>
    </source>
</reference>
<keyword evidence="4" id="KW-0159">Chromosome partition</keyword>
<dbReference type="PANTHER" id="PTHR12792:SF0">
    <property type="entry name" value="SEPARIN"/>
    <property type="match status" value="1"/>
</dbReference>
<comment type="catalytic activity">
    <reaction evidence="1">
        <text>All bonds known to be hydrolyzed by this endopeptidase have arginine in P1 and an acidic residue in P4. P6 is often occupied by an acidic residue or by a hydroxy-amino-acid residue, the phosphorylation of which enhances cleavage.</text>
        <dbReference type="EC" id="3.4.22.49"/>
    </reaction>
</comment>
<evidence type="ECO:0000313" key="6">
    <source>
        <dbReference type="EMBL" id="CAH0102282.1"/>
    </source>
</evidence>
<dbReference type="InterPro" id="IPR005314">
    <property type="entry name" value="Peptidase_C50"/>
</dbReference>
<evidence type="ECO:0000313" key="7">
    <source>
        <dbReference type="Proteomes" id="UP000789390"/>
    </source>
</evidence>
<dbReference type="InterPro" id="IPR030397">
    <property type="entry name" value="SEPARIN_core_dom"/>
</dbReference>
<evidence type="ECO:0000256" key="4">
    <source>
        <dbReference type="ARBA" id="ARBA00022829"/>
    </source>
</evidence>
<gene>
    <name evidence="6" type="ORF">DGAL_LOCUS4675</name>
</gene>
<organism evidence="6 7">
    <name type="scientific">Daphnia galeata</name>
    <dbReference type="NCBI Taxonomy" id="27404"/>
    <lineage>
        <taxon>Eukaryota</taxon>
        <taxon>Metazoa</taxon>
        <taxon>Ecdysozoa</taxon>
        <taxon>Arthropoda</taxon>
        <taxon>Crustacea</taxon>
        <taxon>Branchiopoda</taxon>
        <taxon>Diplostraca</taxon>
        <taxon>Cladocera</taxon>
        <taxon>Anomopoda</taxon>
        <taxon>Daphniidae</taxon>
        <taxon>Daphnia</taxon>
    </lineage>
</organism>
<evidence type="ECO:0000256" key="2">
    <source>
        <dbReference type="ARBA" id="ARBA00012489"/>
    </source>
</evidence>
<dbReference type="OrthoDB" id="10255632at2759"/>
<feature type="domain" description="Peptidase C50" evidence="5">
    <location>
        <begin position="403"/>
        <end position="499"/>
    </location>
</feature>
<evidence type="ECO:0000259" key="5">
    <source>
        <dbReference type="PROSITE" id="PS51700"/>
    </source>
</evidence>
<dbReference type="GO" id="GO:0006508">
    <property type="term" value="P:proteolysis"/>
    <property type="evidence" value="ECO:0007669"/>
    <property type="project" value="InterPro"/>
</dbReference>
<dbReference type="Pfam" id="PF03568">
    <property type="entry name" value="Separin_C"/>
    <property type="match status" value="1"/>
</dbReference>
<keyword evidence="3" id="KW-0378">Hydrolase</keyword>
<sequence>MSASTVYLKNLLESKNILDKAILMNQSFPCSPFHSELLKLKAERLLKESEFHAGFAHLVDAHCTALRHSAVNTHRDKIAKKKLISKSNTVAQEVVEDFKFTHQLDQSFQFTKVNFPKFLHSLPPEWTIVHISEMWQGPESLKMQGFGPPPLVYNLPKLMIARLHGGLSGSFMTRFIEPPAGGLSEGSLLAELHSILEGNRSVNKDFRGNRDQYWKLKQEHHDQLKVLVNSLENWWLDFCKCLLIGELSNSTDINLLNRTTSAVVDLLKRMKRTITSDEEAWIRLLISCFGYLSRQQFVRGLLKILKTTVRSPIMTEVLSFFKTVQSDIEKFKTAKRNPVILVLDKVIQQLPWESIAMLSTTPVSRIPSLHFLNSLTWKHSFDRRNVSPTTELKLRSNGIEVNPKLAYYVINPGQDLPGVQQRLQPILERIWGKHCGLSGAVPVEQQIRQSLMERDIFLYCGHGSGSKYFPNDHLVKLDCRAAPILMGCSSGQLAASGRIVDPTGAPIYYLLAGSPGMVGMLWEVTDVDCDRFTIRLLDLLLGARKRKMLEKLSQTPPNQKSYKTDIPSPPEQLEPEILRAVAQSRPVTKNFLTGAAAVVYGLPIRTLDFNDNDS</sequence>
<dbReference type="EMBL" id="CAKKLH010000079">
    <property type="protein sequence ID" value="CAH0102282.1"/>
    <property type="molecule type" value="Genomic_DNA"/>
</dbReference>
<dbReference type="GO" id="GO:0051307">
    <property type="term" value="P:meiotic chromosome separation"/>
    <property type="evidence" value="ECO:0007669"/>
    <property type="project" value="TreeGrafter"/>
</dbReference>
<dbReference type="PANTHER" id="PTHR12792">
    <property type="entry name" value="EXTRA SPINDLE POLES 1-RELATED"/>
    <property type="match status" value="1"/>
</dbReference>
<keyword evidence="7" id="KW-1185">Reference proteome</keyword>
<comment type="caution">
    <text evidence="6">The sequence shown here is derived from an EMBL/GenBank/DDBJ whole genome shotgun (WGS) entry which is preliminary data.</text>
</comment>
<name>A0A8J2RNV3_9CRUS</name>
<protein>
    <recommendedName>
        <fullName evidence="2">separase</fullName>
        <ecNumber evidence="2">3.4.22.49</ecNumber>
    </recommendedName>
</protein>
<proteinExistence type="predicted"/>
<evidence type="ECO:0000256" key="3">
    <source>
        <dbReference type="ARBA" id="ARBA00022801"/>
    </source>
</evidence>